<evidence type="ECO:0000313" key="3">
    <source>
        <dbReference type="Proteomes" id="UP001589709"/>
    </source>
</evidence>
<evidence type="ECO:0000259" key="1">
    <source>
        <dbReference type="Pfam" id="PF04016"/>
    </source>
</evidence>
<keyword evidence="3" id="KW-1185">Reference proteome</keyword>
<dbReference type="EMBL" id="JBHMCY010000049">
    <property type="protein sequence ID" value="MFB9465567.1"/>
    <property type="molecule type" value="Genomic_DNA"/>
</dbReference>
<sequence>MHSIIDTLRTIVAESSHNVPDDDFRLRALWGVDYRSQPTAYERFMVYSFVLAQTVRQGCCYADFGTVSVDADGDALIGGDARETVGRTDEESIAILDAAFGALPRDPQRRLVIDGRPSDKALARAEVIVEETLRQLRRTGGGKRVAQIGVMGNLVHLLQQENVTLATSDFDQELIEHGILGVPVHHGDHSAELVADADVALVCGETLASNTLESLVTAARDNDTRLVVFAVSGCHFAQEYVHTFGIDAVISEPQPQYLFQGPSLLEVYRRER</sequence>
<dbReference type="Proteomes" id="UP001589709">
    <property type="component" value="Unassembled WGS sequence"/>
</dbReference>
<organism evidence="2 3">
    <name type="scientific">Streptomyces cinereospinus</name>
    <dbReference type="NCBI Taxonomy" id="285561"/>
    <lineage>
        <taxon>Bacteria</taxon>
        <taxon>Bacillati</taxon>
        <taxon>Actinomycetota</taxon>
        <taxon>Actinomycetes</taxon>
        <taxon>Kitasatosporales</taxon>
        <taxon>Streptomycetaceae</taxon>
        <taxon>Streptomyces</taxon>
    </lineage>
</organism>
<feature type="domain" description="Putative heavy-metal chelation" evidence="1">
    <location>
        <begin position="137"/>
        <end position="227"/>
    </location>
</feature>
<comment type="caution">
    <text evidence="2">The sequence shown here is derived from an EMBL/GenBank/DDBJ whole genome shotgun (WGS) entry which is preliminary data.</text>
</comment>
<dbReference type="Gene3D" id="3.40.50.11590">
    <property type="match status" value="1"/>
</dbReference>
<dbReference type="InterPro" id="IPR007161">
    <property type="entry name" value="DUF364"/>
</dbReference>
<name>A0ABV5N5K9_9ACTN</name>
<dbReference type="SUPFAM" id="SSF159713">
    <property type="entry name" value="Dhaf3308-like"/>
    <property type="match status" value="1"/>
</dbReference>
<dbReference type="RefSeq" id="WP_381348397.1">
    <property type="nucleotide sequence ID" value="NZ_JBHMCY010000049.1"/>
</dbReference>
<protein>
    <submittedName>
        <fullName evidence="2">Rossmann-like domain-containing protein</fullName>
    </submittedName>
</protein>
<gene>
    <name evidence="2" type="ORF">ACFF45_23375</name>
</gene>
<accession>A0ABV5N5K9</accession>
<proteinExistence type="predicted"/>
<reference evidence="2 3" key="1">
    <citation type="submission" date="2024-09" db="EMBL/GenBank/DDBJ databases">
        <authorList>
            <person name="Sun Q."/>
            <person name="Mori K."/>
        </authorList>
    </citation>
    <scope>NUCLEOTIDE SEQUENCE [LARGE SCALE GENOMIC DNA]</scope>
    <source>
        <strain evidence="2 3">JCM 6917</strain>
    </source>
</reference>
<evidence type="ECO:0000313" key="2">
    <source>
        <dbReference type="EMBL" id="MFB9465567.1"/>
    </source>
</evidence>
<dbReference type="Pfam" id="PF04016">
    <property type="entry name" value="DUF364"/>
    <property type="match status" value="1"/>
</dbReference>